<evidence type="ECO:0000313" key="1">
    <source>
        <dbReference type="EMBL" id="RRK32121.1"/>
    </source>
</evidence>
<accession>A0A426DHC9</accession>
<sequence>MKWYTAVGVKLESRDGAFRVRAGRDTKNLLGVECYVWNTLLWSFTQEAEIYERMVWLLKLTFPGQPEKTDIDREEFQLCLRRLLTRGLVACREAETMEGAAEIFLKAANVACVGRTWGERFLLFCESAADGGTFRDSVRVFQKSPLEKAHRQLLKDIQSGGETGFSLERAEEGLLGNIMELHQNRLLFIQSVKEGSLA</sequence>
<dbReference type="RefSeq" id="WP_125127646.1">
    <property type="nucleotide sequence ID" value="NZ_RHJS01000002.1"/>
</dbReference>
<evidence type="ECO:0000313" key="2">
    <source>
        <dbReference type="Proteomes" id="UP000274920"/>
    </source>
</evidence>
<comment type="caution">
    <text evidence="1">The sequence shown here is derived from an EMBL/GenBank/DDBJ whole genome shotgun (WGS) entry which is preliminary data.</text>
</comment>
<proteinExistence type="predicted"/>
<dbReference type="Proteomes" id="UP000274920">
    <property type="component" value="Unassembled WGS sequence"/>
</dbReference>
<organism evidence="1 2">
    <name type="scientific">Schaedlerella arabinosiphila</name>
    <dbReference type="NCBI Taxonomy" id="2044587"/>
    <lineage>
        <taxon>Bacteria</taxon>
        <taxon>Bacillati</taxon>
        <taxon>Bacillota</taxon>
        <taxon>Clostridia</taxon>
        <taxon>Lachnospirales</taxon>
        <taxon>Lachnospiraceae</taxon>
        <taxon>Schaedlerella</taxon>
    </lineage>
</organism>
<dbReference type="AlphaFoldDB" id="A0A426DHC9"/>
<gene>
    <name evidence="1" type="ORF">EBB54_12625</name>
</gene>
<protein>
    <submittedName>
        <fullName evidence="1">Uncharacterized protein</fullName>
    </submittedName>
</protein>
<name>A0A426DHC9_9FIRM</name>
<reference evidence="1" key="1">
    <citation type="submission" date="2018-10" db="EMBL/GenBank/DDBJ databases">
        <title>Schaedlerella arabinophila gen. nov. sp. nov., isolated from the mouse intestinal tract and comparative analysis with the genome of the closely related altered Schaedler flora strain ASF502.</title>
        <authorList>
            <person name="Miyake S."/>
            <person name="Soh M."/>
            <person name="Seedorf H."/>
        </authorList>
    </citation>
    <scope>NUCLEOTIDE SEQUENCE [LARGE SCALE GENOMIC DNA]</scope>
    <source>
        <strain evidence="1">DSM 106076</strain>
    </source>
</reference>
<dbReference type="EMBL" id="RHJS01000002">
    <property type="protein sequence ID" value="RRK32121.1"/>
    <property type="molecule type" value="Genomic_DNA"/>
</dbReference>
<keyword evidence="2" id="KW-1185">Reference proteome</keyword>